<evidence type="ECO:0000313" key="7">
    <source>
        <dbReference type="Proteomes" id="UP000653578"/>
    </source>
</evidence>
<keyword evidence="3" id="KW-0119">Carbohydrate metabolism</keyword>
<dbReference type="InterPro" id="IPR026891">
    <property type="entry name" value="Fn3-like"/>
</dbReference>
<dbReference type="Gene3D" id="3.40.50.1700">
    <property type="entry name" value="Glycoside hydrolase family 3 C-terminal domain"/>
    <property type="match status" value="1"/>
</dbReference>
<keyword evidence="4" id="KW-0326">Glycosidase</keyword>
<dbReference type="InterPro" id="IPR017853">
    <property type="entry name" value="GH"/>
</dbReference>
<dbReference type="InterPro" id="IPR036881">
    <property type="entry name" value="Glyco_hydro_3_C_sf"/>
</dbReference>
<evidence type="ECO:0000313" key="6">
    <source>
        <dbReference type="EMBL" id="NOU64642.1"/>
    </source>
</evidence>
<dbReference type="GO" id="GO:0016787">
    <property type="term" value="F:hydrolase activity"/>
    <property type="evidence" value="ECO:0007669"/>
    <property type="project" value="UniProtKB-KW"/>
</dbReference>
<dbReference type="Gene3D" id="2.60.40.10">
    <property type="entry name" value="Immunoglobulins"/>
    <property type="match status" value="1"/>
</dbReference>
<dbReference type="InterPro" id="IPR001764">
    <property type="entry name" value="Glyco_hydro_3_N"/>
</dbReference>
<dbReference type="Proteomes" id="UP000653578">
    <property type="component" value="Unassembled WGS sequence"/>
</dbReference>
<proteinExistence type="inferred from homology"/>
<dbReference type="SUPFAM" id="SSF51445">
    <property type="entry name" value="(Trans)glycosidases"/>
    <property type="match status" value="1"/>
</dbReference>
<dbReference type="PANTHER" id="PTHR42715">
    <property type="entry name" value="BETA-GLUCOSIDASE"/>
    <property type="match status" value="1"/>
</dbReference>
<dbReference type="EMBL" id="WHNY01000036">
    <property type="protein sequence ID" value="NOU64642.1"/>
    <property type="molecule type" value="Genomic_DNA"/>
</dbReference>
<dbReference type="Pfam" id="PF01915">
    <property type="entry name" value="Glyco_hydro_3_C"/>
    <property type="match status" value="1"/>
</dbReference>
<comment type="similarity">
    <text evidence="1 4">Belongs to the glycosyl hydrolase 3 family.</text>
</comment>
<reference evidence="6 7" key="1">
    <citation type="submission" date="2019-10" db="EMBL/GenBank/DDBJ databases">
        <title>Description of Paenibacillus humi sp. nov.</title>
        <authorList>
            <person name="Carlier A."/>
            <person name="Qi S."/>
        </authorList>
    </citation>
    <scope>NUCLEOTIDE SEQUENCE [LARGE SCALE GENOMIC DNA]</scope>
    <source>
        <strain evidence="6 7">LMG 31461</strain>
    </source>
</reference>
<dbReference type="PROSITE" id="PS00775">
    <property type="entry name" value="GLYCOSYL_HYDROL_F3"/>
    <property type="match status" value="1"/>
</dbReference>
<evidence type="ECO:0000256" key="1">
    <source>
        <dbReference type="ARBA" id="ARBA00005336"/>
    </source>
</evidence>
<comment type="caution">
    <text evidence="6">The sequence shown here is derived from an EMBL/GenBank/DDBJ whole genome shotgun (WGS) entry which is preliminary data.</text>
</comment>
<dbReference type="InterPro" id="IPR036962">
    <property type="entry name" value="Glyco_hydro_3_N_sf"/>
</dbReference>
<keyword evidence="7" id="KW-1185">Reference proteome</keyword>
<dbReference type="RefSeq" id="WP_171630363.1">
    <property type="nucleotide sequence ID" value="NZ_WHNY01000036.1"/>
</dbReference>
<dbReference type="SMART" id="SM01217">
    <property type="entry name" value="Fn3_like"/>
    <property type="match status" value="1"/>
</dbReference>
<sequence>MNIEELIGKMTVEEKISLLAGASSWRTQAIERLNIPSIILTDGPHGVRLTTASEPGEMLSKTQPATAFPIEAAMAATWNEPLIHELGVAIAEECQYYDVGIILGPGMNGKRSPLGGRNFEYFSEDPFLTGKIGASFVKGVQEGGIGTSIKHFAANEQETNRMVVSSEVDERTLRELYMLPFEMVINEANPWTIMCSYNKVNGIHMANNDKYLNGLLKQEWGFEGLVMSDWGAAVDKVASVQYGLDLEMPGPGHRNAEVVEAYRNKQITAEQLDDHVRRILKVIHLVLAHKREVPSIDVDHHHAIARRVAEEAIVLLKNEDYILPLVKQAEVAVLGKFAEVPRFQGGGSSHMNPALLDIPLDEISKFAHTVYGAGYDETDNDELLTEACELAAGQDAVIIFVGTTVKIESEGYDREDLNIPHSHTRLIDAVSKVNPNVIIVVNSGSVIDISAYESQVKAIVQAWLPGQAGGSAIANILFGEVNPSGKLTETFPLALEHNPSYLSFPGNINQVKYSEGIFVGYRYYDTKKLDVKYPFGFGLSYTEFEYSNLRLSSSSLKDGDVLKITVDVKNVGECTGKEAVQVYVRDVKSTVLKADKELKGFAKVELIPGETKSVQIEVNERAFSHYVEHLGKFAVESGEFQILVGASSRDIRLFGTVVFTSSGDLREPLTLLHSLQEWLKDGRYADKVQFVISQMSQMKINEDNPLYPVVLGMPIRTILSSLQSFGYPQEVVDQIHSRFSEASAAQENV</sequence>
<dbReference type="Pfam" id="PF00933">
    <property type="entry name" value="Glyco_hydro_3"/>
    <property type="match status" value="1"/>
</dbReference>
<evidence type="ECO:0000256" key="3">
    <source>
        <dbReference type="ARBA" id="ARBA00023277"/>
    </source>
</evidence>
<dbReference type="PRINTS" id="PR00133">
    <property type="entry name" value="GLHYDRLASE3"/>
</dbReference>
<evidence type="ECO:0000259" key="5">
    <source>
        <dbReference type="SMART" id="SM01217"/>
    </source>
</evidence>
<dbReference type="PANTHER" id="PTHR42715:SF10">
    <property type="entry name" value="BETA-GLUCOSIDASE"/>
    <property type="match status" value="1"/>
</dbReference>
<dbReference type="SUPFAM" id="SSF52279">
    <property type="entry name" value="Beta-D-glucan exohydrolase, C-terminal domain"/>
    <property type="match status" value="1"/>
</dbReference>
<dbReference type="InterPro" id="IPR019800">
    <property type="entry name" value="Glyco_hydro_3_AS"/>
</dbReference>
<keyword evidence="2 4" id="KW-0378">Hydrolase</keyword>
<name>A0ABX1X882_9BACL</name>
<dbReference type="InterPro" id="IPR013783">
    <property type="entry name" value="Ig-like_fold"/>
</dbReference>
<feature type="domain" description="Fibronectin type III-like" evidence="5">
    <location>
        <begin position="578"/>
        <end position="648"/>
    </location>
</feature>
<protein>
    <submittedName>
        <fullName evidence="6">Glycosyl hydrolase</fullName>
    </submittedName>
</protein>
<evidence type="ECO:0000256" key="2">
    <source>
        <dbReference type="ARBA" id="ARBA00022801"/>
    </source>
</evidence>
<accession>A0ABX1X882</accession>
<dbReference type="InterPro" id="IPR002772">
    <property type="entry name" value="Glyco_hydro_3_C"/>
</dbReference>
<dbReference type="Pfam" id="PF14310">
    <property type="entry name" value="Fn3-like"/>
    <property type="match status" value="1"/>
</dbReference>
<organism evidence="6 7">
    <name type="scientific">Paenibacillus plantarum</name>
    <dbReference type="NCBI Taxonomy" id="2654975"/>
    <lineage>
        <taxon>Bacteria</taxon>
        <taxon>Bacillati</taxon>
        <taxon>Bacillota</taxon>
        <taxon>Bacilli</taxon>
        <taxon>Bacillales</taxon>
        <taxon>Paenibacillaceae</taxon>
        <taxon>Paenibacillus</taxon>
    </lineage>
</organism>
<evidence type="ECO:0000256" key="4">
    <source>
        <dbReference type="RuleBase" id="RU361161"/>
    </source>
</evidence>
<gene>
    <name evidence="6" type="ORF">GC096_11435</name>
</gene>
<dbReference type="InterPro" id="IPR050288">
    <property type="entry name" value="Cellulose_deg_GH3"/>
</dbReference>
<dbReference type="Gene3D" id="3.20.20.300">
    <property type="entry name" value="Glycoside hydrolase, family 3, N-terminal domain"/>
    <property type="match status" value="1"/>
</dbReference>